<accession>A0A0M2K5Y7</accession>
<dbReference type="PATRIC" id="fig|65700.7.peg.406"/>
<protein>
    <submittedName>
        <fullName evidence="2">Uncharacterized protein</fullName>
    </submittedName>
</protein>
<dbReference type="EMBL" id="CP013970">
    <property type="protein sequence ID" value="AXF77476.1"/>
    <property type="molecule type" value="Genomic_DNA"/>
</dbReference>
<reference evidence="1 5" key="2">
    <citation type="submission" date="2016-01" db="EMBL/GenBank/DDBJ databases">
        <authorList>
            <person name="Oliw E.H."/>
        </authorList>
    </citation>
    <scope>NUCLEOTIDE SEQUENCE [LARGE SCALE GENOMIC DNA]</scope>
    <source>
        <strain evidence="1 5">MDcuke</strain>
    </source>
</reference>
<dbReference type="EMBL" id="JXNU01000004">
    <property type="protein sequence ID" value="KKF34369.1"/>
    <property type="molecule type" value="Genomic_DNA"/>
</dbReference>
<evidence type="ECO:0000313" key="4">
    <source>
        <dbReference type="Proteomes" id="UP000033924"/>
    </source>
</evidence>
<dbReference type="RefSeq" id="WP_016193222.1">
    <property type="nucleotide sequence ID" value="NZ_CP013970.1"/>
</dbReference>
<organism evidence="2 4">
    <name type="scientific">Erwinia tracheiphila</name>
    <dbReference type="NCBI Taxonomy" id="65700"/>
    <lineage>
        <taxon>Bacteria</taxon>
        <taxon>Pseudomonadati</taxon>
        <taxon>Pseudomonadota</taxon>
        <taxon>Gammaproteobacteria</taxon>
        <taxon>Enterobacterales</taxon>
        <taxon>Erwiniaceae</taxon>
        <taxon>Erwinia</taxon>
    </lineage>
</organism>
<proteinExistence type="predicted"/>
<dbReference type="Proteomes" id="UP000264980">
    <property type="component" value="Chromosome"/>
</dbReference>
<dbReference type="Proteomes" id="UP000033924">
    <property type="component" value="Unassembled WGS sequence"/>
</dbReference>
<evidence type="ECO:0000313" key="3">
    <source>
        <dbReference type="EMBL" id="KKF34457.1"/>
    </source>
</evidence>
<dbReference type="AlphaFoldDB" id="A0A0M2K5Y7"/>
<evidence type="ECO:0000313" key="5">
    <source>
        <dbReference type="Proteomes" id="UP000264980"/>
    </source>
</evidence>
<dbReference type="EMBL" id="JXNU01000003">
    <property type="protein sequence ID" value="KKF34457.1"/>
    <property type="molecule type" value="Genomic_DNA"/>
</dbReference>
<evidence type="ECO:0000313" key="2">
    <source>
        <dbReference type="EMBL" id="KKF34369.1"/>
    </source>
</evidence>
<reference evidence="2 4" key="1">
    <citation type="submission" date="2015-01" db="EMBL/GenBank/DDBJ databases">
        <title>Erwinia tracheiphila.</title>
        <authorList>
            <person name="Shapiro L.R."/>
        </authorList>
    </citation>
    <scope>NUCLEOTIDE SEQUENCE [LARGE SCALE GENOMIC DNA]</scope>
    <source>
        <strain evidence="2 4">BuffGH</strain>
    </source>
</reference>
<gene>
    <name evidence="1" type="ORF">AV903_17795</name>
    <name evidence="3" type="ORF">SY86_01665</name>
    <name evidence="2" type="ORF">SY86_23600</name>
</gene>
<sequence>MTDFYAFIDWLWGRDPRLAVRTQDYHDSWHKLLTHHHESQQETIGGQCIIDGRYRIISEKYGLALYSLMERNEGPLAIYHSPGPLFADLIAHSIRRSGHLDAGDFIAESARLLKACQVAWAEFGGGK</sequence>
<keyword evidence="4" id="KW-1185">Reference proteome</keyword>
<dbReference type="STRING" id="65700.SY86_01665"/>
<name>A0A0M2K5Y7_9GAMM</name>
<evidence type="ECO:0000313" key="1">
    <source>
        <dbReference type="EMBL" id="AXF77476.1"/>
    </source>
</evidence>